<keyword evidence="4" id="KW-1185">Reference proteome</keyword>
<organism evidence="3 4">
    <name type="scientific">Rhodococcoides kroppenstedtii</name>
    <dbReference type="NCBI Taxonomy" id="293050"/>
    <lineage>
        <taxon>Bacteria</taxon>
        <taxon>Bacillati</taxon>
        <taxon>Actinomycetota</taxon>
        <taxon>Actinomycetes</taxon>
        <taxon>Mycobacteriales</taxon>
        <taxon>Nocardiaceae</taxon>
        <taxon>Rhodococcoides</taxon>
    </lineage>
</organism>
<dbReference type="PANTHER" id="PTHR43244:SF1">
    <property type="entry name" value="5,10-METHYLENETETRAHYDROMETHANOPTERIN REDUCTASE"/>
    <property type="match status" value="1"/>
</dbReference>
<protein>
    <submittedName>
        <fullName evidence="3">LLM class flavin-dependent oxidoreductase</fullName>
    </submittedName>
</protein>
<dbReference type="CDD" id="cd01097">
    <property type="entry name" value="Tetrahydromethanopterin_reductase"/>
    <property type="match status" value="1"/>
</dbReference>
<gene>
    <name evidence="3" type="ORF">HQ605_08145</name>
</gene>
<evidence type="ECO:0000256" key="1">
    <source>
        <dbReference type="ARBA" id="ARBA00023002"/>
    </source>
</evidence>
<dbReference type="SUPFAM" id="SSF51679">
    <property type="entry name" value="Bacterial luciferase-like"/>
    <property type="match status" value="1"/>
</dbReference>
<dbReference type="InterPro" id="IPR011251">
    <property type="entry name" value="Luciferase-like_dom"/>
</dbReference>
<evidence type="ECO:0000313" key="3">
    <source>
        <dbReference type="EMBL" id="MBY6320787.1"/>
    </source>
</evidence>
<dbReference type="RefSeq" id="WP_068099583.1">
    <property type="nucleotide sequence ID" value="NZ_JABUKE010000007.1"/>
</dbReference>
<sequence>MTAPGAPSLSAYAPWSAPGIADAAWWVALAASTGLDRLWFGQQSSVSVLGGVGYAAGRGHRVPVGSAVTLVPTTTPYAAALELRALADLVGERPGTPPVSAYFSPGYPEIHRALTGTPWASPLTTTREFVAALRGLLAGGRVDVRGERITTVFDSPAPDVSDRVDIGLGVLRPAMARLAGEIADGVVTWLATPDYLAEVLVPALDDGAASAGRRRPRVVTTLHAGLDVTAAEAPDVVRRAIGPHLSAPHYRDMLRRDGLELTGTLDDRDIARVLDHGLVTVGDADRVAARAGELAEAGADEVSVVLHLPDGATRADIADAWRRIATAARTRTTERRSAA</sequence>
<reference evidence="3 4" key="1">
    <citation type="submission" date="2020-06" db="EMBL/GenBank/DDBJ databases">
        <title>Taxonomy, biology and ecology of Rhodococcus bacteria occurring in California pistachio and other woody hosts as revealed by genome sequence analyses.</title>
        <authorList>
            <person name="Gai Y."/>
            <person name="Riely B."/>
        </authorList>
    </citation>
    <scope>NUCLEOTIDE SEQUENCE [LARGE SCALE GENOMIC DNA]</scope>
    <source>
        <strain evidence="3 4">BP-284</strain>
    </source>
</reference>
<evidence type="ECO:0000259" key="2">
    <source>
        <dbReference type="Pfam" id="PF00296"/>
    </source>
</evidence>
<dbReference type="PANTHER" id="PTHR43244">
    <property type="match status" value="1"/>
</dbReference>
<comment type="caution">
    <text evidence="3">The sequence shown here is derived from an EMBL/GenBank/DDBJ whole genome shotgun (WGS) entry which is preliminary data.</text>
</comment>
<name>A0ABS7NSU4_9NOCA</name>
<dbReference type="Pfam" id="PF00296">
    <property type="entry name" value="Bac_luciferase"/>
    <property type="match status" value="1"/>
</dbReference>
<dbReference type="EMBL" id="JABUKG010000007">
    <property type="protein sequence ID" value="MBY6320787.1"/>
    <property type="molecule type" value="Genomic_DNA"/>
</dbReference>
<accession>A0ABS7NSU4</accession>
<dbReference type="InterPro" id="IPR036661">
    <property type="entry name" value="Luciferase-like_sf"/>
</dbReference>
<evidence type="ECO:0000313" key="4">
    <source>
        <dbReference type="Proteomes" id="UP001520140"/>
    </source>
</evidence>
<proteinExistence type="predicted"/>
<dbReference type="Proteomes" id="UP001520140">
    <property type="component" value="Unassembled WGS sequence"/>
</dbReference>
<dbReference type="InterPro" id="IPR050564">
    <property type="entry name" value="F420-G6PD/mer"/>
</dbReference>
<dbReference type="Gene3D" id="3.20.20.30">
    <property type="entry name" value="Luciferase-like domain"/>
    <property type="match status" value="1"/>
</dbReference>
<keyword evidence="1" id="KW-0560">Oxidoreductase</keyword>
<feature type="domain" description="Luciferase-like" evidence="2">
    <location>
        <begin position="18"/>
        <end position="301"/>
    </location>
</feature>